<dbReference type="EMBL" id="CP053452">
    <property type="protein sequence ID" value="QJW96388.1"/>
    <property type="molecule type" value="Genomic_DNA"/>
</dbReference>
<evidence type="ECO:0000313" key="2">
    <source>
        <dbReference type="EMBL" id="QJW96388.1"/>
    </source>
</evidence>
<dbReference type="AlphaFoldDB" id="A0A6M5YR10"/>
<gene>
    <name evidence="2" type="ORF">FTUN_3945</name>
</gene>
<proteinExistence type="predicted"/>
<evidence type="ECO:0000256" key="1">
    <source>
        <dbReference type="SAM" id="MobiDB-lite"/>
    </source>
</evidence>
<accession>A0A6M5YR10</accession>
<sequence length="70" mass="7693">MSLCRCRPSGIIAGASLHLRVTGRTEVQDRDAHPGAARAGTRHQTQRVPAHGVMSWPFRDRPAGLLRRPV</sequence>
<name>A0A6M5YR10_9BACT</name>
<feature type="region of interest" description="Disordered" evidence="1">
    <location>
        <begin position="26"/>
        <end position="49"/>
    </location>
</feature>
<protein>
    <submittedName>
        <fullName evidence="2">Uncharacterized protein</fullName>
    </submittedName>
</protein>
<dbReference type="Proteomes" id="UP000503447">
    <property type="component" value="Chromosome"/>
</dbReference>
<evidence type="ECO:0000313" key="3">
    <source>
        <dbReference type="Proteomes" id="UP000503447"/>
    </source>
</evidence>
<keyword evidence="3" id="KW-1185">Reference proteome</keyword>
<organism evidence="2 3">
    <name type="scientific">Frigoriglobus tundricola</name>
    <dbReference type="NCBI Taxonomy" id="2774151"/>
    <lineage>
        <taxon>Bacteria</taxon>
        <taxon>Pseudomonadati</taxon>
        <taxon>Planctomycetota</taxon>
        <taxon>Planctomycetia</taxon>
        <taxon>Gemmatales</taxon>
        <taxon>Gemmataceae</taxon>
        <taxon>Frigoriglobus</taxon>
    </lineage>
</organism>
<dbReference type="KEGG" id="ftj:FTUN_3945"/>
<reference evidence="3" key="1">
    <citation type="submission" date="2020-05" db="EMBL/GenBank/DDBJ databases">
        <title>Frigoriglobus tundricola gen. nov., sp. nov., a psychrotolerant cellulolytic planctomycete of the family Gemmataceae with two divergent copies of 16S rRNA gene.</title>
        <authorList>
            <person name="Kulichevskaya I.S."/>
            <person name="Ivanova A.A."/>
            <person name="Naumoff D.G."/>
            <person name="Beletsky A.V."/>
            <person name="Rijpstra W.I.C."/>
            <person name="Sinninghe Damste J.S."/>
            <person name="Mardanov A.V."/>
            <person name="Ravin N.V."/>
            <person name="Dedysh S.N."/>
        </authorList>
    </citation>
    <scope>NUCLEOTIDE SEQUENCE [LARGE SCALE GENOMIC DNA]</scope>
    <source>
        <strain evidence="3">PL17</strain>
    </source>
</reference>